<feature type="binding site" evidence="7">
    <location>
        <position position="393"/>
    </location>
    <ligand>
        <name>ATP</name>
        <dbReference type="ChEBI" id="CHEBI:30616"/>
    </ligand>
</feature>
<dbReference type="NCBIfam" id="TIGR00390">
    <property type="entry name" value="hslU"/>
    <property type="match status" value="1"/>
</dbReference>
<dbReference type="NCBIfam" id="NF003544">
    <property type="entry name" value="PRK05201.1"/>
    <property type="match status" value="1"/>
</dbReference>
<dbReference type="SUPFAM" id="SSF52540">
    <property type="entry name" value="P-loop containing nucleoside triphosphate hydrolases"/>
    <property type="match status" value="1"/>
</dbReference>
<evidence type="ECO:0000313" key="11">
    <source>
        <dbReference type="EMBL" id="TDR41217.1"/>
    </source>
</evidence>
<dbReference type="GO" id="GO:0036402">
    <property type="term" value="F:proteasome-activating activity"/>
    <property type="evidence" value="ECO:0007669"/>
    <property type="project" value="UniProtKB-UniRule"/>
</dbReference>
<dbReference type="HAMAP" id="MF_00249">
    <property type="entry name" value="HslU"/>
    <property type="match status" value="1"/>
</dbReference>
<evidence type="ECO:0000256" key="3">
    <source>
        <dbReference type="ARBA" id="ARBA00022490"/>
    </source>
</evidence>
<dbReference type="SMART" id="SM00382">
    <property type="entry name" value="AAA"/>
    <property type="match status" value="1"/>
</dbReference>
<evidence type="ECO:0000256" key="5">
    <source>
        <dbReference type="ARBA" id="ARBA00022840"/>
    </source>
</evidence>
<dbReference type="InterPro" id="IPR019489">
    <property type="entry name" value="Clp_ATPase_C"/>
</dbReference>
<keyword evidence="3 7" id="KW-0963">Cytoplasm</keyword>
<dbReference type="FunFam" id="3.40.50.300:FF:000213">
    <property type="entry name" value="ATP-dependent protease ATPase subunit HslU"/>
    <property type="match status" value="1"/>
</dbReference>
<evidence type="ECO:0000256" key="8">
    <source>
        <dbReference type="SAM" id="MobiDB-lite"/>
    </source>
</evidence>
<evidence type="ECO:0000259" key="10">
    <source>
        <dbReference type="SMART" id="SM01086"/>
    </source>
</evidence>
<dbReference type="InterPro" id="IPR027417">
    <property type="entry name" value="P-loop_NTPase"/>
</dbReference>
<dbReference type="AlphaFoldDB" id="A0A4R6YSX2"/>
<dbReference type="Gene3D" id="3.40.50.300">
    <property type="entry name" value="P-loop containing nucleotide triphosphate hydrolases"/>
    <property type="match status" value="2"/>
</dbReference>
<dbReference type="GO" id="GO:0016887">
    <property type="term" value="F:ATP hydrolysis activity"/>
    <property type="evidence" value="ECO:0007669"/>
    <property type="project" value="InterPro"/>
</dbReference>
<comment type="subunit">
    <text evidence="7">A double ring-shaped homohexamer of HslV is capped on each side by a ring-shaped HslU homohexamer. The assembly of the HslU/HslV complex is dependent on binding of ATP.</text>
</comment>
<feature type="binding site" evidence="7">
    <location>
        <position position="18"/>
    </location>
    <ligand>
        <name>ATP</name>
        <dbReference type="ChEBI" id="CHEBI:30616"/>
    </ligand>
</feature>
<evidence type="ECO:0000256" key="4">
    <source>
        <dbReference type="ARBA" id="ARBA00022741"/>
    </source>
</evidence>
<dbReference type="Proteomes" id="UP000295293">
    <property type="component" value="Unassembled WGS sequence"/>
</dbReference>
<feature type="compositionally biased region" description="Basic and acidic residues" evidence="8">
    <location>
        <begin position="154"/>
        <end position="167"/>
    </location>
</feature>
<dbReference type="GO" id="GO:0043335">
    <property type="term" value="P:protein unfolding"/>
    <property type="evidence" value="ECO:0007669"/>
    <property type="project" value="UniProtKB-UniRule"/>
</dbReference>
<feature type="domain" description="AAA+ ATPase" evidence="9">
    <location>
        <begin position="49"/>
        <end position="332"/>
    </location>
</feature>
<evidence type="ECO:0000256" key="2">
    <source>
        <dbReference type="ARBA" id="ARBA00009771"/>
    </source>
</evidence>
<dbReference type="Pfam" id="PF00004">
    <property type="entry name" value="AAA"/>
    <property type="match status" value="1"/>
</dbReference>
<evidence type="ECO:0000259" key="9">
    <source>
        <dbReference type="SMART" id="SM00382"/>
    </source>
</evidence>
<keyword evidence="4 7" id="KW-0547">Nucleotide-binding</keyword>
<sequence length="443" mass="49579">MSELTPREIVNELDRHIVGQHAAKRAVAIALRNRWRRMQLDPALRDEVTPKNILMIGPTGVGKTEIARRLAGLANAPFIKVEATKFTEVGYVGKDVESIVRDLADMAFKMTREQAKNRIRTTAEDRAEERILDALLPRRTTGWEQQQPAQASDTDTRQKLRKQLREGKLDEREIDLETSMNLGVEIAAPPGMEEMSQQLRGMFQSLAGARTQQRKMSIKAARPVLLEEEAGKLLNDEELKAEALRNCEQNGIVFIDEIDKVAQRGEWHGAGVSREGVQRDLLPLVEGSTVSTKYGVIKTDHILFIASGAFSLAKPSDLIPELQGRFPIRVELGALTSEDFERILREPHNALTKQYTALLATEGVTLEFAPDGIARLAAIAFQVNERTENIGARRLHTVLERLLDNISYEAPDKSGSHYLVDAAYVDAHLGELVKDEDHSRYIL</sequence>
<feature type="domain" description="Clp ATPase C-terminal" evidence="10">
    <location>
        <begin position="335"/>
        <end position="434"/>
    </location>
</feature>
<dbReference type="OrthoDB" id="9804062at2"/>
<keyword evidence="5 7" id="KW-0067">ATP-binding</keyword>
<comment type="similarity">
    <text evidence="2 7">Belongs to the ClpX chaperone family. HslU subfamily.</text>
</comment>
<dbReference type="PANTHER" id="PTHR48102:SF3">
    <property type="entry name" value="ATP-DEPENDENT PROTEASE ATPASE SUBUNIT HSLU"/>
    <property type="match status" value="1"/>
</dbReference>
<dbReference type="InterPro" id="IPR003593">
    <property type="entry name" value="AAA+_ATPase"/>
</dbReference>
<keyword evidence="12" id="KW-1185">Reference proteome</keyword>
<comment type="caution">
    <text evidence="11">The sequence shown here is derived from an EMBL/GenBank/DDBJ whole genome shotgun (WGS) entry which is preliminary data.</text>
</comment>
<comment type="function">
    <text evidence="7">ATPase subunit of a proteasome-like degradation complex; this subunit has chaperone activity. The binding of ATP and its subsequent hydrolysis by HslU are essential for unfolding of protein substrates subsequently hydrolyzed by HslV. HslU recognizes the N-terminal part of its protein substrates and unfolds these before they are guided to HslV for hydrolysis.</text>
</comment>
<dbReference type="InterPro" id="IPR050052">
    <property type="entry name" value="ATP-dep_Clp_protease_ClpX"/>
</dbReference>
<keyword evidence="11" id="KW-0378">Hydrolase</keyword>
<feature type="binding site" evidence="7">
    <location>
        <begin position="60"/>
        <end position="65"/>
    </location>
    <ligand>
        <name>ATP</name>
        <dbReference type="ChEBI" id="CHEBI:30616"/>
    </ligand>
</feature>
<feature type="compositionally biased region" description="Polar residues" evidence="8">
    <location>
        <begin position="142"/>
        <end position="153"/>
    </location>
</feature>
<comment type="subcellular location">
    <subcellularLocation>
        <location evidence="1 7">Cytoplasm</location>
    </subcellularLocation>
</comment>
<feature type="binding site" evidence="7">
    <location>
        <position position="256"/>
    </location>
    <ligand>
        <name>ATP</name>
        <dbReference type="ChEBI" id="CHEBI:30616"/>
    </ligand>
</feature>
<dbReference type="GO" id="GO:0009376">
    <property type="term" value="C:HslUV protease complex"/>
    <property type="evidence" value="ECO:0007669"/>
    <property type="project" value="UniProtKB-UniRule"/>
</dbReference>
<dbReference type="SMART" id="SM01086">
    <property type="entry name" value="ClpB_D2-small"/>
    <property type="match status" value="1"/>
</dbReference>
<evidence type="ECO:0000313" key="12">
    <source>
        <dbReference type="Proteomes" id="UP000295293"/>
    </source>
</evidence>
<dbReference type="GO" id="GO:0008233">
    <property type="term" value="F:peptidase activity"/>
    <property type="evidence" value="ECO:0007669"/>
    <property type="project" value="UniProtKB-KW"/>
</dbReference>
<dbReference type="Pfam" id="PF07724">
    <property type="entry name" value="AAA_2"/>
    <property type="match status" value="1"/>
</dbReference>
<organism evidence="11 12">
    <name type="scientific">Tahibacter aquaticus</name>
    <dbReference type="NCBI Taxonomy" id="520092"/>
    <lineage>
        <taxon>Bacteria</taxon>
        <taxon>Pseudomonadati</taxon>
        <taxon>Pseudomonadota</taxon>
        <taxon>Gammaproteobacteria</taxon>
        <taxon>Lysobacterales</taxon>
        <taxon>Rhodanobacteraceae</taxon>
        <taxon>Tahibacter</taxon>
    </lineage>
</organism>
<feature type="region of interest" description="Disordered" evidence="8">
    <location>
        <begin position="135"/>
        <end position="167"/>
    </location>
</feature>
<dbReference type="GO" id="GO:0005524">
    <property type="term" value="F:ATP binding"/>
    <property type="evidence" value="ECO:0007669"/>
    <property type="project" value="UniProtKB-UniRule"/>
</dbReference>
<dbReference type="Gene3D" id="1.10.8.60">
    <property type="match status" value="1"/>
</dbReference>
<evidence type="ECO:0000256" key="1">
    <source>
        <dbReference type="ARBA" id="ARBA00004496"/>
    </source>
</evidence>
<evidence type="ECO:0000256" key="7">
    <source>
        <dbReference type="HAMAP-Rule" id="MF_00249"/>
    </source>
</evidence>
<proteinExistence type="inferred from homology"/>
<dbReference type="InterPro" id="IPR003959">
    <property type="entry name" value="ATPase_AAA_core"/>
</dbReference>
<protein>
    <recommendedName>
        <fullName evidence="7">ATP-dependent protease ATPase subunit HslU</fullName>
    </recommendedName>
    <alternativeName>
        <fullName evidence="7">Unfoldase HslU</fullName>
    </alternativeName>
</protein>
<dbReference type="InterPro" id="IPR004491">
    <property type="entry name" value="HslU"/>
</dbReference>
<dbReference type="CDD" id="cd19498">
    <property type="entry name" value="RecA-like_HslU"/>
    <property type="match status" value="1"/>
</dbReference>
<dbReference type="FunFam" id="3.40.50.300:FF:000220">
    <property type="entry name" value="ATP-dependent protease ATPase subunit HslU"/>
    <property type="match status" value="1"/>
</dbReference>
<evidence type="ECO:0000256" key="6">
    <source>
        <dbReference type="ARBA" id="ARBA00023186"/>
    </source>
</evidence>
<keyword evidence="11" id="KW-0645">Protease</keyword>
<accession>A0A4R6YSX2</accession>
<feature type="binding site" evidence="7">
    <location>
        <position position="321"/>
    </location>
    <ligand>
        <name>ATP</name>
        <dbReference type="ChEBI" id="CHEBI:30616"/>
    </ligand>
</feature>
<keyword evidence="6 7" id="KW-0143">Chaperone</keyword>
<reference evidence="11 12" key="1">
    <citation type="submission" date="2019-03" db="EMBL/GenBank/DDBJ databases">
        <title>Genomic Encyclopedia of Type Strains, Phase IV (KMG-IV): sequencing the most valuable type-strain genomes for metagenomic binning, comparative biology and taxonomic classification.</title>
        <authorList>
            <person name="Goeker M."/>
        </authorList>
    </citation>
    <scope>NUCLEOTIDE SEQUENCE [LARGE SCALE GENOMIC DNA]</scope>
    <source>
        <strain evidence="11 12">DSM 21667</strain>
    </source>
</reference>
<dbReference type="Gene3D" id="1.10.8.10">
    <property type="entry name" value="DNA helicase RuvA subunit, C-terminal domain"/>
    <property type="match status" value="2"/>
</dbReference>
<dbReference type="RefSeq" id="WP_133819968.1">
    <property type="nucleotide sequence ID" value="NZ_SNZH01000011.1"/>
</dbReference>
<gene>
    <name evidence="7" type="primary">hslU</name>
    <name evidence="11" type="ORF">DFR29_111129</name>
</gene>
<dbReference type="PANTHER" id="PTHR48102">
    <property type="entry name" value="ATP-DEPENDENT CLP PROTEASE ATP-BINDING SUBUNIT CLPX-LIKE, MITOCHONDRIAL-RELATED"/>
    <property type="match status" value="1"/>
</dbReference>
<dbReference type="EMBL" id="SNZH01000011">
    <property type="protein sequence ID" value="TDR41217.1"/>
    <property type="molecule type" value="Genomic_DNA"/>
</dbReference>
<name>A0A4R6YSX2_9GAMM</name>